<accession>A0ABD3V228</accession>
<evidence type="ECO:0000313" key="3">
    <source>
        <dbReference type="Proteomes" id="UP001634394"/>
    </source>
</evidence>
<dbReference type="AlphaFoldDB" id="A0ABD3V228"/>
<evidence type="ECO:0000313" key="2">
    <source>
        <dbReference type="EMBL" id="KAL3855699.1"/>
    </source>
</evidence>
<organism evidence="2 3">
    <name type="scientific">Sinanodonta woodiana</name>
    <name type="common">Chinese pond mussel</name>
    <name type="synonym">Anodonta woodiana</name>
    <dbReference type="NCBI Taxonomy" id="1069815"/>
    <lineage>
        <taxon>Eukaryota</taxon>
        <taxon>Metazoa</taxon>
        <taxon>Spiralia</taxon>
        <taxon>Lophotrochozoa</taxon>
        <taxon>Mollusca</taxon>
        <taxon>Bivalvia</taxon>
        <taxon>Autobranchia</taxon>
        <taxon>Heteroconchia</taxon>
        <taxon>Palaeoheterodonta</taxon>
        <taxon>Unionida</taxon>
        <taxon>Unionoidea</taxon>
        <taxon>Unionidae</taxon>
        <taxon>Unioninae</taxon>
        <taxon>Sinanodonta</taxon>
    </lineage>
</organism>
<evidence type="ECO:0000256" key="1">
    <source>
        <dbReference type="SAM" id="Coils"/>
    </source>
</evidence>
<dbReference type="InterPro" id="IPR009003">
    <property type="entry name" value="Peptidase_S1_PA"/>
</dbReference>
<name>A0ABD3V228_SINWO</name>
<gene>
    <name evidence="2" type="ORF">ACJMK2_014904</name>
</gene>
<keyword evidence="1" id="KW-0175">Coiled coil</keyword>
<reference evidence="2 3" key="1">
    <citation type="submission" date="2024-11" db="EMBL/GenBank/DDBJ databases">
        <title>Chromosome-level genome assembly of the freshwater bivalve Anodonta woodiana.</title>
        <authorList>
            <person name="Chen X."/>
        </authorList>
    </citation>
    <scope>NUCLEOTIDE SEQUENCE [LARGE SCALE GENOMIC DNA]</scope>
    <source>
        <strain evidence="2">MN2024</strain>
        <tissue evidence="2">Gills</tissue>
    </source>
</reference>
<proteinExistence type="predicted"/>
<protein>
    <recommendedName>
        <fullName evidence="4">Peptidase S1 domain-containing protein</fullName>
    </recommendedName>
</protein>
<dbReference type="EMBL" id="JBJQND010000014">
    <property type="protein sequence ID" value="KAL3855699.1"/>
    <property type="molecule type" value="Genomic_DNA"/>
</dbReference>
<evidence type="ECO:0008006" key="4">
    <source>
        <dbReference type="Google" id="ProtNLM"/>
    </source>
</evidence>
<feature type="coiled-coil region" evidence="1">
    <location>
        <begin position="529"/>
        <end position="608"/>
    </location>
</feature>
<keyword evidence="3" id="KW-1185">Reference proteome</keyword>
<dbReference type="SUPFAM" id="SSF50494">
    <property type="entry name" value="Trypsin-like serine proteases"/>
    <property type="match status" value="1"/>
</dbReference>
<sequence length="631" mass="71210">MIIVFHISDQNPEEDRFIECIKESNFREIGLLLKNRMLPSKSTIIHAIKAHGYNKGILCFLRGISNLLRKQIPDAIRVWIGYRTKDLHTPVFVVMLSKKTIIPAKMKLLEPYDEYEIVFRNEHTPNNEEEHISEQPEIRANNINKDDMARVLDCIANNAERLMNEHSNLSIIAPSTVKAIGFSGCLSERKLVESMCIVLYVPTKGIIPVGEKEFRKDIDGISTDVREGEFVFHGRNEARNWHHKLPMGCRISTKDKQSGTLGGFVDLPGHKTGCITAAHVVLSKTDRKKYVKCKKAKKERYNASLAKGQTIIEVYQPTCKRAAFGKVFQIAFEEGNKSASSVDAAVIEITDHDRTPYKGLFPSGYYPFIVGRLDHSNISRGSRVVKYGSSTNITHGKLVWNGSSVRIVNTGGKSWNRLKADNISYPKFFNQMVVKSSDKINFSLPGDSGALVFMYHTSSMDMEAIGLLIGGSTHRSSVRMHIVTPIQAVFQQLGLENVMFKRFPDIYQGEQNTAMNELIYSRQRPESHHEISDTRINELKEEIKEATKLEIKEEMKAIQSEIKEIQEAVRVNTVSLEKIKANTSLMEINAIKDELKEIRETVMEQIKANTSSLEQTIIRLLSKPGGDAGKG</sequence>
<comment type="caution">
    <text evidence="2">The sequence shown here is derived from an EMBL/GenBank/DDBJ whole genome shotgun (WGS) entry which is preliminary data.</text>
</comment>
<dbReference type="Proteomes" id="UP001634394">
    <property type="component" value="Unassembled WGS sequence"/>
</dbReference>